<evidence type="ECO:0000256" key="1">
    <source>
        <dbReference type="SAM" id="SignalP"/>
    </source>
</evidence>
<feature type="chain" id="PRO_5031234866" evidence="1">
    <location>
        <begin position="24"/>
        <end position="230"/>
    </location>
</feature>
<proteinExistence type="predicted"/>
<dbReference type="Proteomes" id="UP000534186">
    <property type="component" value="Unassembled WGS sequence"/>
</dbReference>
<accession>A0A7Y9NK88</accession>
<dbReference type="AlphaFoldDB" id="A0A7Y9NK88"/>
<sequence length="230" mass="25607">MLRLKQSSMVFLFVAVLLANSHARSYSQAIHTDFPRFTVFRGAADSDGLPTSGAKLCLLKPAGVCFEMPSHRASDSVEYEFGLDPRSESLPLAGGGSLVFFSSQFSGGGSGTLDSLAILRYQADGKIINLMPFVGVTNQSDRAVWQIASVSNFPILVTADFYWMDGETHFSEHLYTVNAYEFDTESDRYVKVISYRTFKKYPGLDEVERIHILTSERAQILRRLEPHSAN</sequence>
<evidence type="ECO:0000313" key="3">
    <source>
        <dbReference type="Proteomes" id="UP000534186"/>
    </source>
</evidence>
<gene>
    <name evidence="2" type="ORF">HDF12_000713</name>
</gene>
<feature type="signal peptide" evidence="1">
    <location>
        <begin position="1"/>
        <end position="23"/>
    </location>
</feature>
<evidence type="ECO:0000313" key="2">
    <source>
        <dbReference type="EMBL" id="NYF50348.1"/>
    </source>
</evidence>
<keyword evidence="1" id="KW-0732">Signal</keyword>
<comment type="caution">
    <text evidence="2">The sequence shown here is derived from an EMBL/GenBank/DDBJ whole genome shotgun (WGS) entry which is preliminary data.</text>
</comment>
<protein>
    <submittedName>
        <fullName evidence="2">Uncharacterized protein</fullName>
    </submittedName>
</protein>
<name>A0A7Y9NK88_9BACT</name>
<organism evidence="2 3">
    <name type="scientific">Tunturiibacter lichenicola</name>
    <dbReference type="NCBI Taxonomy" id="2051959"/>
    <lineage>
        <taxon>Bacteria</taxon>
        <taxon>Pseudomonadati</taxon>
        <taxon>Acidobacteriota</taxon>
        <taxon>Terriglobia</taxon>
        <taxon>Terriglobales</taxon>
        <taxon>Acidobacteriaceae</taxon>
        <taxon>Tunturiibacter</taxon>
    </lineage>
</organism>
<reference evidence="2 3" key="1">
    <citation type="submission" date="2020-07" db="EMBL/GenBank/DDBJ databases">
        <title>Genomic Encyclopedia of Type Strains, Phase IV (KMG-V): Genome sequencing to study the core and pangenomes of soil and plant-associated prokaryotes.</title>
        <authorList>
            <person name="Whitman W."/>
        </authorList>
    </citation>
    <scope>NUCLEOTIDE SEQUENCE [LARGE SCALE GENOMIC DNA]</scope>
    <source>
        <strain evidence="2 3">M8UP30</strain>
    </source>
</reference>
<dbReference type="EMBL" id="JACCCV010000001">
    <property type="protein sequence ID" value="NYF50348.1"/>
    <property type="molecule type" value="Genomic_DNA"/>
</dbReference>